<dbReference type="HOGENOM" id="CLU_2906165_0_0_1"/>
<dbReference type="RefSeq" id="XP_045099266.1">
    <property type="nucleotide sequence ID" value="XM_045238529.1"/>
</dbReference>
<evidence type="ECO:0000313" key="1">
    <source>
        <dbReference type="EMBL" id="CAR99705.1"/>
    </source>
</evidence>
<dbReference type="CTD" id="68916798"/>
<reference evidence="1 2" key="2">
    <citation type="journal article" date="2011" name="PLoS Genet.">
        <title>Caenorhabditis briggsae recombinant inbred line genotypes reveal inter-strain incompatibility and the evolution of recombination.</title>
        <authorList>
            <person name="Ross J.A."/>
            <person name="Koboldt D.C."/>
            <person name="Staisch J.E."/>
            <person name="Chamberlin H.M."/>
            <person name="Gupta B.P."/>
            <person name="Miller R.D."/>
            <person name="Baird S.E."/>
            <person name="Haag E.S."/>
        </authorList>
    </citation>
    <scope>NUCLEOTIDE SEQUENCE [LARGE SCALE GENOMIC DNA]</scope>
    <source>
        <strain evidence="1 2">AF16</strain>
    </source>
</reference>
<keyword evidence="2" id="KW-1185">Reference proteome</keyword>
<dbReference type="InParanoid" id="B6IIH5"/>
<proteinExistence type="predicted"/>
<dbReference type="KEGG" id="cbr:CBG_25305"/>
<sequence length="62" mass="7040">MFTIYDAPGVRFSLPPKQNHEISQPDPTEKQIKYVLVHRTSFHNTLSIGIKINGIKVKLGVH</sequence>
<dbReference type="AlphaFoldDB" id="B6IIH5"/>
<evidence type="ECO:0000313" key="2">
    <source>
        <dbReference type="Proteomes" id="UP000008549"/>
    </source>
</evidence>
<dbReference type="Proteomes" id="UP000008549">
    <property type="component" value="Unassembled WGS sequence"/>
</dbReference>
<dbReference type="EMBL" id="HE600958">
    <property type="protein sequence ID" value="CAR99705.1"/>
    <property type="molecule type" value="Genomic_DNA"/>
</dbReference>
<gene>
    <name evidence="1" type="ORF">CBG25305</name>
    <name evidence="1" type="ORF">CBG_25305</name>
</gene>
<protein>
    <submittedName>
        <fullName evidence="1">Protein CBG25305</fullName>
    </submittedName>
</protein>
<name>B6IIH5_CAEBR</name>
<accession>B6IIH5</accession>
<dbReference type="GeneID" id="68916798"/>
<organism evidence="1 2">
    <name type="scientific">Caenorhabditis briggsae</name>
    <dbReference type="NCBI Taxonomy" id="6238"/>
    <lineage>
        <taxon>Eukaryota</taxon>
        <taxon>Metazoa</taxon>
        <taxon>Ecdysozoa</taxon>
        <taxon>Nematoda</taxon>
        <taxon>Chromadorea</taxon>
        <taxon>Rhabditida</taxon>
        <taxon>Rhabditina</taxon>
        <taxon>Rhabditomorpha</taxon>
        <taxon>Rhabditoidea</taxon>
        <taxon>Rhabditidae</taxon>
        <taxon>Peloderinae</taxon>
        <taxon>Caenorhabditis</taxon>
    </lineage>
</organism>
<reference evidence="1 2" key="1">
    <citation type="journal article" date="2003" name="PLoS Biol.">
        <title>The genome sequence of Caenorhabditis briggsae: a platform for comparative genomics.</title>
        <authorList>
            <person name="Stein L.D."/>
            <person name="Bao Z."/>
            <person name="Blasiar D."/>
            <person name="Blumenthal T."/>
            <person name="Brent M.R."/>
            <person name="Chen N."/>
            <person name="Chinwalla A."/>
            <person name="Clarke L."/>
            <person name="Clee C."/>
            <person name="Coghlan A."/>
            <person name="Coulson A."/>
            <person name="D'Eustachio P."/>
            <person name="Fitch D.H."/>
            <person name="Fulton L.A."/>
            <person name="Fulton R.E."/>
            <person name="Griffiths-Jones S."/>
            <person name="Harris T.W."/>
            <person name="Hillier L.W."/>
            <person name="Kamath R."/>
            <person name="Kuwabara P.E."/>
            <person name="Mardis E.R."/>
            <person name="Marra M.A."/>
            <person name="Miner T.L."/>
            <person name="Minx P."/>
            <person name="Mullikin J.C."/>
            <person name="Plumb R.W."/>
            <person name="Rogers J."/>
            <person name="Schein J.E."/>
            <person name="Sohrmann M."/>
            <person name="Spieth J."/>
            <person name="Stajich J.E."/>
            <person name="Wei C."/>
            <person name="Willey D."/>
            <person name="Wilson R.K."/>
            <person name="Durbin R."/>
            <person name="Waterston R.H."/>
        </authorList>
    </citation>
    <scope>NUCLEOTIDE SEQUENCE [LARGE SCALE GENOMIC DNA]</scope>
    <source>
        <strain evidence="1 2">AF16</strain>
    </source>
</reference>